<keyword evidence="13" id="KW-1185">Reference proteome</keyword>
<dbReference type="SUPFAM" id="SSF50494">
    <property type="entry name" value="Trypsin-like serine proteases"/>
    <property type="match status" value="1"/>
</dbReference>
<dbReference type="EMBL" id="CP012523">
    <property type="protein sequence ID" value="ALC40338.1"/>
    <property type="molecule type" value="Genomic_DNA"/>
</dbReference>
<evidence type="ECO:0000313" key="13">
    <source>
        <dbReference type="Proteomes" id="UP000494163"/>
    </source>
</evidence>
<evidence type="ECO:0000256" key="7">
    <source>
        <dbReference type="ARBA" id="ARBA00023145"/>
    </source>
</evidence>
<dbReference type="GO" id="GO:0004252">
    <property type="term" value="F:serine-type endopeptidase activity"/>
    <property type="evidence" value="ECO:0007669"/>
    <property type="project" value="UniProtKB-EC"/>
</dbReference>
<dbReference type="InterPro" id="IPR009003">
    <property type="entry name" value="Peptidase_S1_PA"/>
</dbReference>
<dbReference type="PRINTS" id="PR00722">
    <property type="entry name" value="CHYMOTRYPSIN"/>
</dbReference>
<keyword evidence="4" id="KW-0732">Signal</keyword>
<dbReference type="Gene3D" id="2.40.10.10">
    <property type="entry name" value="Trypsin-like serine proteases"/>
    <property type="match status" value="1"/>
</dbReference>
<keyword evidence="7" id="KW-0865">Zymogen</keyword>
<gene>
    <name evidence="12" type="ORF">Dbus_chr2Lg2423</name>
</gene>
<dbReference type="SMR" id="A0A0M4EC84"/>
<dbReference type="InterPro" id="IPR018114">
    <property type="entry name" value="TRYPSIN_HIS"/>
</dbReference>
<name>A0A0M4EC84_DROBS</name>
<dbReference type="FunFam" id="2.40.10.10:FF:000034">
    <property type="entry name" value="Eupolytin"/>
    <property type="match status" value="1"/>
</dbReference>
<dbReference type="OrthoDB" id="10059102at2759"/>
<dbReference type="STRING" id="30019.A0A0M4EC84"/>
<dbReference type="EC" id="3.4.21.4" evidence="10"/>
<dbReference type="SMART" id="SM00020">
    <property type="entry name" value="Tryp_SPc"/>
    <property type="match status" value="1"/>
</dbReference>
<keyword evidence="3" id="KW-0645">Protease</keyword>
<keyword evidence="8" id="KW-1015">Disulfide bond</keyword>
<dbReference type="PROSITE" id="PS50240">
    <property type="entry name" value="TRYPSIN_DOM"/>
    <property type="match status" value="1"/>
</dbReference>
<dbReference type="InterPro" id="IPR050430">
    <property type="entry name" value="Peptidase_S1"/>
</dbReference>
<accession>A0A0M4EC84</accession>
<dbReference type="PANTHER" id="PTHR24276">
    <property type="entry name" value="POLYSERASE-RELATED"/>
    <property type="match status" value="1"/>
</dbReference>
<evidence type="ECO:0000256" key="8">
    <source>
        <dbReference type="ARBA" id="ARBA00023157"/>
    </source>
</evidence>
<protein>
    <recommendedName>
        <fullName evidence="10">trypsin</fullName>
        <ecNumber evidence="10">3.4.21.4</ecNumber>
    </recommendedName>
</protein>
<dbReference type="GO" id="GO:0006508">
    <property type="term" value="P:proteolysis"/>
    <property type="evidence" value="ECO:0007669"/>
    <property type="project" value="UniProtKB-KW"/>
</dbReference>
<evidence type="ECO:0000259" key="11">
    <source>
        <dbReference type="PROSITE" id="PS50240"/>
    </source>
</evidence>
<evidence type="ECO:0000256" key="3">
    <source>
        <dbReference type="ARBA" id="ARBA00022670"/>
    </source>
</evidence>
<comment type="subcellular location">
    <subcellularLocation>
        <location evidence="1">Secreted</location>
        <location evidence="1">Extracellular space</location>
    </subcellularLocation>
</comment>
<comment type="similarity">
    <text evidence="2">Belongs to the peptidase S1 family.</text>
</comment>
<keyword evidence="5" id="KW-0378">Hydrolase</keyword>
<evidence type="ECO:0000256" key="9">
    <source>
        <dbReference type="ARBA" id="ARBA00036320"/>
    </source>
</evidence>
<dbReference type="CDD" id="cd00190">
    <property type="entry name" value="Tryp_SPc"/>
    <property type="match status" value="1"/>
</dbReference>
<evidence type="ECO:0000256" key="10">
    <source>
        <dbReference type="ARBA" id="ARBA00038868"/>
    </source>
</evidence>
<keyword evidence="6" id="KW-0720">Serine protease</keyword>
<evidence type="ECO:0000256" key="1">
    <source>
        <dbReference type="ARBA" id="ARBA00004239"/>
    </source>
</evidence>
<dbReference type="PROSITE" id="PS00134">
    <property type="entry name" value="TRYPSIN_HIS"/>
    <property type="match status" value="1"/>
</dbReference>
<dbReference type="Proteomes" id="UP000494163">
    <property type="component" value="Chromosome 2L"/>
</dbReference>
<dbReference type="AlphaFoldDB" id="A0A0M4EC84"/>
<evidence type="ECO:0000313" key="12">
    <source>
        <dbReference type="EMBL" id="ALC40338.1"/>
    </source>
</evidence>
<reference evidence="12 13" key="1">
    <citation type="submission" date="2015-08" db="EMBL/GenBank/DDBJ databases">
        <title>Ancestral chromatin configuration constrains chromatin evolution on differentiating sex chromosomes in Drosophila.</title>
        <authorList>
            <person name="Zhou Q."/>
            <person name="Bachtrog D."/>
        </authorList>
    </citation>
    <scope>NUCLEOTIDE SEQUENCE [LARGE SCALE GENOMIC DNA]</scope>
    <source>
        <tissue evidence="12">Whole larvae</tissue>
    </source>
</reference>
<organism evidence="12 13">
    <name type="scientific">Drosophila busckii</name>
    <name type="common">Fruit fly</name>
    <dbReference type="NCBI Taxonomy" id="30019"/>
    <lineage>
        <taxon>Eukaryota</taxon>
        <taxon>Metazoa</taxon>
        <taxon>Ecdysozoa</taxon>
        <taxon>Arthropoda</taxon>
        <taxon>Hexapoda</taxon>
        <taxon>Insecta</taxon>
        <taxon>Pterygota</taxon>
        <taxon>Neoptera</taxon>
        <taxon>Endopterygota</taxon>
        <taxon>Diptera</taxon>
        <taxon>Brachycera</taxon>
        <taxon>Muscomorpha</taxon>
        <taxon>Ephydroidea</taxon>
        <taxon>Drosophilidae</taxon>
        <taxon>Drosophila</taxon>
    </lineage>
</organism>
<feature type="domain" description="Peptidase S1" evidence="11">
    <location>
        <begin position="18"/>
        <end position="244"/>
    </location>
</feature>
<dbReference type="InterPro" id="IPR001254">
    <property type="entry name" value="Trypsin_dom"/>
</dbReference>
<evidence type="ECO:0000256" key="2">
    <source>
        <dbReference type="ARBA" id="ARBA00007664"/>
    </source>
</evidence>
<dbReference type="GO" id="GO:0005576">
    <property type="term" value="C:extracellular region"/>
    <property type="evidence" value="ECO:0007669"/>
    <property type="project" value="UniProtKB-SubCell"/>
</dbReference>
<evidence type="ECO:0000256" key="4">
    <source>
        <dbReference type="ARBA" id="ARBA00022729"/>
    </source>
</evidence>
<evidence type="ECO:0000256" key="6">
    <source>
        <dbReference type="ARBA" id="ARBA00022825"/>
    </source>
</evidence>
<dbReference type="Pfam" id="PF00089">
    <property type="entry name" value="Trypsin"/>
    <property type="match status" value="1"/>
</dbReference>
<dbReference type="InterPro" id="IPR001314">
    <property type="entry name" value="Peptidase_S1A"/>
</dbReference>
<dbReference type="InterPro" id="IPR043504">
    <property type="entry name" value="Peptidase_S1_PA_chymotrypsin"/>
</dbReference>
<dbReference type="PANTHER" id="PTHR24276:SF91">
    <property type="entry name" value="AT26814P-RELATED"/>
    <property type="match status" value="1"/>
</dbReference>
<evidence type="ECO:0000256" key="5">
    <source>
        <dbReference type="ARBA" id="ARBA00022801"/>
    </source>
</evidence>
<comment type="catalytic activity">
    <reaction evidence="9">
        <text>Preferential cleavage: Arg-|-Xaa, Lys-|-Xaa.</text>
        <dbReference type="EC" id="3.4.21.4"/>
    </reaction>
</comment>
<proteinExistence type="inferred from homology"/>
<sequence length="246" mass="26633">MISASGQSESSAHLDGRIINGAEIKIEEAPYQVALLRNGFHICGGSIYNVKIVITAAHCLFDNSNAIPAQNLSVRAGATYHNTGGQVVKVAKIVYYEDFGKYNLSNDIAVLHLSSALQTSDSVKAIPLARKSPGVGTVAFVSGWGRTEHGKYSEKLRIVDLKVVPFKRCIQKYYPIISHKFKIVCAYSSKKDSCVNDSGGPLASKNELIGIVSGGKNYPCASEGYPGFYTDVAKYYEWLMAAISQP</sequence>